<dbReference type="Pfam" id="PF00249">
    <property type="entry name" value="Myb_DNA-binding"/>
    <property type="match status" value="2"/>
</dbReference>
<sequence length="280" mass="33256">MLIICKMKTFHSNTHYFLSQHSQKYNIKQKRLEIIEYKFHIILFDFSTFFLYHQIYMITSVKRVQHRKKFTREEDDKLIKLVKKFGTKSWEEVAKYMPRRCGRQCRDRYNNYLLENFTKGPWTAEEDNLINSKYDEIGAHWVEISKLLPGRSGNDVKNRWHKTLSKRRLFLNCNSRQSSNMSSMISDNISCTAASSSEESSDTEPSEASSEFHNDDRISLMNECQLEYHPTCQCGSEQCFNRSRSKTDNDSLFSLFEVNHVWNLFPLNAEETSLYEYVLF</sequence>
<proteinExistence type="predicted"/>
<dbReference type="RefSeq" id="XP_068370656.1">
    <property type="nucleotide sequence ID" value="XM_068490765.1"/>
</dbReference>
<feature type="domain" description="Myb-like" evidence="1">
    <location>
        <begin position="114"/>
        <end position="164"/>
    </location>
</feature>
<dbReference type="GeneID" id="94825469"/>
<dbReference type="PROSITE" id="PS50090">
    <property type="entry name" value="MYB_LIKE"/>
    <property type="match status" value="2"/>
</dbReference>
<accession>A0A1J4L367</accession>
<protein>
    <submittedName>
        <fullName evidence="3">Myb-like DNA-binding domain containing protein</fullName>
    </submittedName>
</protein>
<gene>
    <name evidence="3" type="ORF">TRFO_02566</name>
</gene>
<comment type="caution">
    <text evidence="3">The sequence shown here is derived from an EMBL/GenBank/DDBJ whole genome shotgun (WGS) entry which is preliminary data.</text>
</comment>
<dbReference type="GO" id="GO:0000978">
    <property type="term" value="F:RNA polymerase II cis-regulatory region sequence-specific DNA binding"/>
    <property type="evidence" value="ECO:0007669"/>
    <property type="project" value="TreeGrafter"/>
</dbReference>
<dbReference type="CDD" id="cd00167">
    <property type="entry name" value="SANT"/>
    <property type="match status" value="2"/>
</dbReference>
<organism evidence="3 4">
    <name type="scientific">Tritrichomonas foetus</name>
    <dbReference type="NCBI Taxonomy" id="1144522"/>
    <lineage>
        <taxon>Eukaryota</taxon>
        <taxon>Metamonada</taxon>
        <taxon>Parabasalia</taxon>
        <taxon>Tritrichomonadida</taxon>
        <taxon>Tritrichomonadidae</taxon>
        <taxon>Tritrichomonas</taxon>
    </lineage>
</organism>
<evidence type="ECO:0000259" key="2">
    <source>
        <dbReference type="PROSITE" id="PS51294"/>
    </source>
</evidence>
<dbReference type="GO" id="GO:0000981">
    <property type="term" value="F:DNA-binding transcription factor activity, RNA polymerase II-specific"/>
    <property type="evidence" value="ECO:0007669"/>
    <property type="project" value="TreeGrafter"/>
</dbReference>
<dbReference type="VEuPathDB" id="TrichDB:TRFO_02566"/>
<name>A0A1J4L367_9EUKA</name>
<dbReference type="SMART" id="SM00717">
    <property type="entry name" value="SANT"/>
    <property type="match status" value="2"/>
</dbReference>
<dbReference type="PANTHER" id="PTHR45614:SF69">
    <property type="entry name" value="CHROMOSOME UNDETERMINED SCAFFOLD_38, WHOLE GENOME SHOTGUN SEQUENCE"/>
    <property type="match status" value="1"/>
</dbReference>
<dbReference type="PANTHER" id="PTHR45614">
    <property type="entry name" value="MYB PROTEIN-RELATED"/>
    <property type="match status" value="1"/>
</dbReference>
<dbReference type="GO" id="GO:0005634">
    <property type="term" value="C:nucleus"/>
    <property type="evidence" value="ECO:0007669"/>
    <property type="project" value="TreeGrafter"/>
</dbReference>
<dbReference type="InterPro" id="IPR001005">
    <property type="entry name" value="SANT/Myb"/>
</dbReference>
<feature type="domain" description="Myb-like" evidence="1">
    <location>
        <begin position="62"/>
        <end position="113"/>
    </location>
</feature>
<feature type="domain" description="HTH myb-type" evidence="2">
    <location>
        <begin position="119"/>
        <end position="168"/>
    </location>
</feature>
<feature type="domain" description="HTH myb-type" evidence="2">
    <location>
        <begin position="62"/>
        <end position="117"/>
    </location>
</feature>
<evidence type="ECO:0000259" key="1">
    <source>
        <dbReference type="PROSITE" id="PS50090"/>
    </source>
</evidence>
<dbReference type="Proteomes" id="UP000179807">
    <property type="component" value="Unassembled WGS sequence"/>
</dbReference>
<dbReference type="InterPro" id="IPR017930">
    <property type="entry name" value="Myb_dom"/>
</dbReference>
<dbReference type="OrthoDB" id="2143914at2759"/>
<evidence type="ECO:0000313" key="3">
    <source>
        <dbReference type="EMBL" id="OHT17520.1"/>
    </source>
</evidence>
<dbReference type="Gene3D" id="1.10.10.60">
    <property type="entry name" value="Homeodomain-like"/>
    <property type="match status" value="2"/>
</dbReference>
<dbReference type="InterPro" id="IPR050560">
    <property type="entry name" value="MYB_TF"/>
</dbReference>
<evidence type="ECO:0000313" key="4">
    <source>
        <dbReference type="Proteomes" id="UP000179807"/>
    </source>
</evidence>
<dbReference type="SUPFAM" id="SSF46689">
    <property type="entry name" value="Homeodomain-like"/>
    <property type="match status" value="1"/>
</dbReference>
<keyword evidence="4" id="KW-1185">Reference proteome</keyword>
<dbReference type="PROSITE" id="PS51294">
    <property type="entry name" value="HTH_MYB"/>
    <property type="match status" value="2"/>
</dbReference>
<dbReference type="AlphaFoldDB" id="A0A1J4L367"/>
<dbReference type="InterPro" id="IPR009057">
    <property type="entry name" value="Homeodomain-like_sf"/>
</dbReference>
<reference evidence="3" key="1">
    <citation type="submission" date="2016-10" db="EMBL/GenBank/DDBJ databases">
        <authorList>
            <person name="Benchimol M."/>
            <person name="Almeida L.G."/>
            <person name="Vasconcelos A.T."/>
            <person name="Perreira-Neves A."/>
            <person name="Rosa I.A."/>
            <person name="Tasca T."/>
            <person name="Bogo M.R."/>
            <person name="de Souza W."/>
        </authorList>
    </citation>
    <scope>NUCLEOTIDE SEQUENCE [LARGE SCALE GENOMIC DNA]</scope>
    <source>
        <strain evidence="3">K</strain>
    </source>
</reference>
<dbReference type="EMBL" id="MLAK01000002">
    <property type="protein sequence ID" value="OHT17520.1"/>
    <property type="molecule type" value="Genomic_DNA"/>
</dbReference>